<reference evidence="1" key="1">
    <citation type="journal article" date="2008" name="Nature">
        <title>The amphioxus genome and the evolution of the chordate karyotype.</title>
        <authorList>
            <consortium name="US DOE Joint Genome Institute (JGI-PGF)"/>
            <person name="Putnam N.H."/>
            <person name="Butts T."/>
            <person name="Ferrier D.E.K."/>
            <person name="Furlong R.F."/>
            <person name="Hellsten U."/>
            <person name="Kawashima T."/>
            <person name="Robinson-Rechavi M."/>
            <person name="Shoguchi E."/>
            <person name="Terry A."/>
            <person name="Yu J.-K."/>
            <person name="Benito-Gutierrez E.L."/>
            <person name="Dubchak I."/>
            <person name="Garcia-Fernandez J."/>
            <person name="Gibson-Brown J.J."/>
            <person name="Grigoriev I.V."/>
            <person name="Horton A.C."/>
            <person name="de Jong P.J."/>
            <person name="Jurka J."/>
            <person name="Kapitonov V.V."/>
            <person name="Kohara Y."/>
            <person name="Kuroki Y."/>
            <person name="Lindquist E."/>
            <person name="Lucas S."/>
            <person name="Osoegawa K."/>
            <person name="Pennacchio L.A."/>
            <person name="Salamov A.A."/>
            <person name="Satou Y."/>
            <person name="Sauka-Spengler T."/>
            <person name="Schmutz J."/>
            <person name="Shin-I T."/>
            <person name="Toyoda A."/>
            <person name="Bronner-Fraser M."/>
            <person name="Fujiyama A."/>
            <person name="Holland L.Z."/>
            <person name="Holland P.W.H."/>
            <person name="Satoh N."/>
            <person name="Rokhsar D.S."/>
        </authorList>
    </citation>
    <scope>NUCLEOTIDE SEQUENCE [LARGE SCALE GENOMIC DNA]</scope>
    <source>
        <strain evidence="1">S238N-H82</strain>
        <tissue evidence="1">Testes</tissue>
    </source>
</reference>
<dbReference type="EMBL" id="GG666639">
    <property type="protein sequence ID" value="EEN46857.1"/>
    <property type="molecule type" value="Genomic_DNA"/>
</dbReference>
<dbReference type="InParanoid" id="C3ZKV6"/>
<evidence type="ECO:0008006" key="2">
    <source>
        <dbReference type="Google" id="ProtNLM"/>
    </source>
</evidence>
<dbReference type="PANTHER" id="PTHR33844:SF1">
    <property type="entry name" value="SULFOTRANSFERASE DOMAIN-CONTAINING PROTEIN"/>
    <property type="match status" value="1"/>
</dbReference>
<dbReference type="SUPFAM" id="SSF52540">
    <property type="entry name" value="P-loop containing nucleoside triphosphate hydrolases"/>
    <property type="match status" value="1"/>
</dbReference>
<name>C3ZKV6_BRAFL</name>
<dbReference type="eggNOG" id="ENOG502SQ30">
    <property type="taxonomic scope" value="Eukaryota"/>
</dbReference>
<proteinExistence type="predicted"/>
<dbReference type="AlphaFoldDB" id="C3ZKV6"/>
<accession>C3ZKV6</accession>
<organism>
    <name type="scientific">Branchiostoma floridae</name>
    <name type="common">Florida lancelet</name>
    <name type="synonym">Amphioxus</name>
    <dbReference type="NCBI Taxonomy" id="7739"/>
    <lineage>
        <taxon>Eukaryota</taxon>
        <taxon>Metazoa</taxon>
        <taxon>Chordata</taxon>
        <taxon>Cephalochordata</taxon>
        <taxon>Leptocardii</taxon>
        <taxon>Amphioxiformes</taxon>
        <taxon>Branchiostomatidae</taxon>
        <taxon>Branchiostoma</taxon>
    </lineage>
</organism>
<sequence>MVILSYDKVRCREIFLGGGEPSTWLARLSDFVPVERSQTVNEEISALDMEFGESVPDPVAFIQENGAQFTVYSVDFDLRVLGLVKVREGVDLGKASFLYQAQRENAEELLLIPFDVLPAVTDALTGTLTLSKVKNVFFHNIGRCGSTLMCKCMDVVNDVQAVSEPDIFTLVYIFKRATRDVLLTSTESEEIIMLLRCSVILLNFYFLQKNPQKTVICYKLRSEAVFVADLIQKAAPASKTIFMYRDLPGFYDSYLNLEFSGSYWRYFFETALRFDLFFRVPTTKIEYQSVRYAIEHSSMITCPVTHGIPFFYVALWILQMQKAFDLIQEDSTNFFHSFLTFNQLLEHKERIVLKVLEKLDVDVPSDFDGSKIREIFGVDSQKGSAMQSERRKGNKIRSSWVGSWERNLFSTVLGHFNGDVDEPDFIMPNTVTMTID</sequence>
<protein>
    <recommendedName>
        <fullName evidence="2">Sulfotransferase domain-containing protein</fullName>
    </recommendedName>
</protein>
<dbReference type="PANTHER" id="PTHR33844">
    <property type="entry name" value="SULFOTRANSFER_1 DOMAIN-CONTAINING PROTEIN"/>
    <property type="match status" value="1"/>
</dbReference>
<evidence type="ECO:0000313" key="1">
    <source>
        <dbReference type="EMBL" id="EEN46857.1"/>
    </source>
</evidence>
<dbReference type="Gene3D" id="3.40.50.300">
    <property type="entry name" value="P-loop containing nucleotide triphosphate hydrolases"/>
    <property type="match status" value="1"/>
</dbReference>
<dbReference type="InterPro" id="IPR027417">
    <property type="entry name" value="P-loop_NTPase"/>
</dbReference>
<gene>
    <name evidence="1" type="ORF">BRAFLDRAFT_90004</name>
</gene>